<dbReference type="EMBL" id="CAJVQB010158521">
    <property type="protein sequence ID" value="CAG8856310.1"/>
    <property type="molecule type" value="Genomic_DNA"/>
</dbReference>
<sequence>HYNSTWTSLTTTSQIDNIWYNTDLISELDSSSVNNTIYIIMLYYPQS</sequence>
<name>A0ABN7XMN2_GIGMA</name>
<evidence type="ECO:0000313" key="2">
    <source>
        <dbReference type="Proteomes" id="UP000789901"/>
    </source>
</evidence>
<feature type="non-terminal residue" evidence="1">
    <location>
        <position position="1"/>
    </location>
</feature>
<comment type="caution">
    <text evidence="1">The sequence shown here is derived from an EMBL/GenBank/DDBJ whole genome shotgun (WGS) entry which is preliminary data.</text>
</comment>
<gene>
    <name evidence="1" type="ORF">GMARGA_LOCUS45131</name>
</gene>
<accession>A0ABN7XMN2</accession>
<evidence type="ECO:0000313" key="1">
    <source>
        <dbReference type="EMBL" id="CAG8856310.1"/>
    </source>
</evidence>
<reference evidence="1 2" key="1">
    <citation type="submission" date="2021-06" db="EMBL/GenBank/DDBJ databases">
        <authorList>
            <person name="Kallberg Y."/>
            <person name="Tangrot J."/>
            <person name="Rosling A."/>
        </authorList>
    </citation>
    <scope>NUCLEOTIDE SEQUENCE [LARGE SCALE GENOMIC DNA]</scope>
    <source>
        <strain evidence="1 2">120-4 pot B 10/14</strain>
    </source>
</reference>
<feature type="non-terminal residue" evidence="1">
    <location>
        <position position="47"/>
    </location>
</feature>
<keyword evidence="2" id="KW-1185">Reference proteome</keyword>
<dbReference type="Proteomes" id="UP000789901">
    <property type="component" value="Unassembled WGS sequence"/>
</dbReference>
<protein>
    <submittedName>
        <fullName evidence="1">13849_t:CDS:1</fullName>
    </submittedName>
</protein>
<organism evidence="1 2">
    <name type="scientific">Gigaspora margarita</name>
    <dbReference type="NCBI Taxonomy" id="4874"/>
    <lineage>
        <taxon>Eukaryota</taxon>
        <taxon>Fungi</taxon>
        <taxon>Fungi incertae sedis</taxon>
        <taxon>Mucoromycota</taxon>
        <taxon>Glomeromycotina</taxon>
        <taxon>Glomeromycetes</taxon>
        <taxon>Diversisporales</taxon>
        <taxon>Gigasporaceae</taxon>
        <taxon>Gigaspora</taxon>
    </lineage>
</organism>
<proteinExistence type="predicted"/>